<reference evidence="2 3" key="1">
    <citation type="journal article" date="2023" name="Int. J. Syst. Evol. Microbiol.">
        <title>Methylocystis iwaonis sp. nov., a type II methane-oxidizing bacterium from surface soil of a rice paddy field in Japan, and emended description of the genus Methylocystis (ex Whittenbury et al. 1970) Bowman et al. 1993.</title>
        <authorList>
            <person name="Kaise H."/>
            <person name="Sawadogo J.B."/>
            <person name="Alam M.S."/>
            <person name="Ueno C."/>
            <person name="Dianou D."/>
            <person name="Shinjo R."/>
            <person name="Asakawa S."/>
        </authorList>
    </citation>
    <scope>NUCLEOTIDE SEQUENCE [LARGE SCALE GENOMIC DNA]</scope>
    <source>
        <strain evidence="2 3">SS37A-Re</strain>
    </source>
</reference>
<sequence>MNMRSIRSMAGVALLATAALTPMTACAATIYDARPVLVRPMPLRLDCPTCYKGHDFGSDCFQFVWNGFEQVWANVCLLGWH</sequence>
<geneLocation type="plasmid" evidence="2 3">
    <name>pSS37A-Re-1</name>
</geneLocation>
<keyword evidence="1" id="KW-0732">Signal</keyword>
<evidence type="ECO:0000313" key="2">
    <source>
        <dbReference type="EMBL" id="BDV36285.1"/>
    </source>
</evidence>
<keyword evidence="2" id="KW-0614">Plasmid</keyword>
<feature type="signal peptide" evidence="1">
    <location>
        <begin position="1"/>
        <end position="27"/>
    </location>
</feature>
<gene>
    <name evidence="2" type="ORF">SS37A_38150</name>
</gene>
<dbReference type="Proteomes" id="UP001317629">
    <property type="component" value="Plasmid pSS37A-Re-1"/>
</dbReference>
<evidence type="ECO:0008006" key="4">
    <source>
        <dbReference type="Google" id="ProtNLM"/>
    </source>
</evidence>
<organism evidence="2 3">
    <name type="scientific">Methylocystis iwaonis</name>
    <dbReference type="NCBI Taxonomy" id="2885079"/>
    <lineage>
        <taxon>Bacteria</taxon>
        <taxon>Pseudomonadati</taxon>
        <taxon>Pseudomonadota</taxon>
        <taxon>Alphaproteobacteria</taxon>
        <taxon>Hyphomicrobiales</taxon>
        <taxon>Methylocystaceae</taxon>
        <taxon>Methylocystis</taxon>
    </lineage>
</organism>
<proteinExistence type="predicted"/>
<dbReference type="EMBL" id="AP027143">
    <property type="protein sequence ID" value="BDV36285.1"/>
    <property type="molecule type" value="Genomic_DNA"/>
</dbReference>
<accession>A0ABM8EE54</accession>
<name>A0ABM8EE54_9HYPH</name>
<protein>
    <recommendedName>
        <fullName evidence="4">Lipoprotein</fullName>
    </recommendedName>
</protein>
<evidence type="ECO:0000256" key="1">
    <source>
        <dbReference type="SAM" id="SignalP"/>
    </source>
</evidence>
<feature type="chain" id="PRO_5046731434" description="Lipoprotein" evidence="1">
    <location>
        <begin position="28"/>
        <end position="81"/>
    </location>
</feature>
<keyword evidence="3" id="KW-1185">Reference proteome</keyword>
<evidence type="ECO:0000313" key="3">
    <source>
        <dbReference type="Proteomes" id="UP001317629"/>
    </source>
</evidence>
<dbReference type="RefSeq" id="WP_281932255.1">
    <property type="nucleotide sequence ID" value="NZ_AP027143.1"/>
</dbReference>